<sequence length="198" mass="22610">MATSYAAVQSTPNQAQLMLLQLLRLHLLLWIMVCAFADDKCGYYKLLKVPETASQTEIKKAFRKLALKYHPDKNQGSDATEKFQKLSEAHSILSDPKKRKQYDIYGCNLDEQQQQHSHEHFNMADFFGSENPFSFMNDFWDDSDSFFGSSFTKHFGGGHNFAHEFHQQSHFSGGHGSQTCRTTTKRMGNTVITETHCG</sequence>
<gene>
    <name evidence="8" type="ORF">EG68_05941</name>
</gene>
<keyword evidence="6" id="KW-1133">Transmembrane helix</keyword>
<dbReference type="GO" id="GO:0051787">
    <property type="term" value="F:misfolded protein binding"/>
    <property type="evidence" value="ECO:0007669"/>
    <property type="project" value="TreeGrafter"/>
</dbReference>
<comment type="caution">
    <text evidence="8">The sequence shown here is derived from an EMBL/GenBank/DDBJ whole genome shotgun (WGS) entry which is preliminary data.</text>
</comment>
<dbReference type="EMBL" id="JTDE01002758">
    <property type="protein sequence ID" value="KAF7256930.1"/>
    <property type="molecule type" value="Genomic_DNA"/>
</dbReference>
<dbReference type="PRINTS" id="PR00625">
    <property type="entry name" value="JDOMAIN"/>
</dbReference>
<evidence type="ECO:0000313" key="8">
    <source>
        <dbReference type="EMBL" id="KAF7256930.1"/>
    </source>
</evidence>
<dbReference type="AlphaFoldDB" id="A0A8S9YUZ5"/>
<evidence type="ECO:0000256" key="1">
    <source>
        <dbReference type="ARBA" id="ARBA00023186"/>
    </source>
</evidence>
<evidence type="ECO:0000259" key="7">
    <source>
        <dbReference type="PROSITE" id="PS50076"/>
    </source>
</evidence>
<feature type="domain" description="J" evidence="7">
    <location>
        <begin position="42"/>
        <end position="106"/>
    </location>
</feature>
<dbReference type="PANTHER" id="PTHR44360">
    <property type="entry name" value="DNAJ HOMOLOG SUBFAMILY B MEMBER 9"/>
    <property type="match status" value="1"/>
</dbReference>
<evidence type="ECO:0000256" key="5">
    <source>
        <dbReference type="ARBA" id="ARBA00046365"/>
    </source>
</evidence>
<protein>
    <recommendedName>
        <fullName evidence="2">DnaJ homolog subfamily B member 9</fullName>
    </recommendedName>
    <alternativeName>
        <fullName evidence="3">Endoplasmic reticulum DNA J domain-containing protein 4</fullName>
    </alternativeName>
</protein>
<keyword evidence="6" id="KW-0812">Transmembrane</keyword>
<accession>A0A8S9YUZ5</accession>
<dbReference type="PROSITE" id="PS00636">
    <property type="entry name" value="DNAJ_1"/>
    <property type="match status" value="1"/>
</dbReference>
<dbReference type="GO" id="GO:0051087">
    <property type="term" value="F:protein-folding chaperone binding"/>
    <property type="evidence" value="ECO:0007669"/>
    <property type="project" value="TreeGrafter"/>
</dbReference>
<dbReference type="GO" id="GO:0036503">
    <property type="term" value="P:ERAD pathway"/>
    <property type="evidence" value="ECO:0007669"/>
    <property type="project" value="TreeGrafter"/>
</dbReference>
<dbReference type="SMART" id="SM00271">
    <property type="entry name" value="DnaJ"/>
    <property type="match status" value="1"/>
</dbReference>
<reference evidence="8" key="1">
    <citation type="submission" date="2019-07" db="EMBL/GenBank/DDBJ databases">
        <title>Annotation for the trematode Paragonimus miyazaki's.</title>
        <authorList>
            <person name="Choi Y.-J."/>
        </authorList>
    </citation>
    <scope>NUCLEOTIDE SEQUENCE</scope>
    <source>
        <strain evidence="8">Japan</strain>
    </source>
</reference>
<dbReference type="SUPFAM" id="SSF46565">
    <property type="entry name" value="Chaperone J-domain"/>
    <property type="match status" value="1"/>
</dbReference>
<keyword evidence="6" id="KW-0472">Membrane</keyword>
<dbReference type="PROSITE" id="PS50076">
    <property type="entry name" value="DNAJ_2"/>
    <property type="match status" value="1"/>
</dbReference>
<dbReference type="InterPro" id="IPR051948">
    <property type="entry name" value="Hsp70_co-chaperone_J-domain"/>
</dbReference>
<dbReference type="CDD" id="cd06257">
    <property type="entry name" value="DnaJ"/>
    <property type="match status" value="1"/>
</dbReference>
<evidence type="ECO:0000313" key="9">
    <source>
        <dbReference type="Proteomes" id="UP000822476"/>
    </source>
</evidence>
<proteinExistence type="predicted"/>
<keyword evidence="1" id="KW-0143">Chaperone</keyword>
<evidence type="ECO:0000256" key="6">
    <source>
        <dbReference type="SAM" id="Phobius"/>
    </source>
</evidence>
<dbReference type="InterPro" id="IPR001623">
    <property type="entry name" value="DnaJ_domain"/>
</dbReference>
<organism evidence="8 9">
    <name type="scientific">Paragonimus skrjabini miyazakii</name>
    <dbReference type="NCBI Taxonomy" id="59628"/>
    <lineage>
        <taxon>Eukaryota</taxon>
        <taxon>Metazoa</taxon>
        <taxon>Spiralia</taxon>
        <taxon>Lophotrochozoa</taxon>
        <taxon>Platyhelminthes</taxon>
        <taxon>Trematoda</taxon>
        <taxon>Digenea</taxon>
        <taxon>Plagiorchiida</taxon>
        <taxon>Troglotremata</taxon>
        <taxon>Troglotrematidae</taxon>
        <taxon>Paragonimus</taxon>
    </lineage>
</organism>
<dbReference type="Gene3D" id="1.10.287.110">
    <property type="entry name" value="DnaJ domain"/>
    <property type="match status" value="1"/>
</dbReference>
<dbReference type="OrthoDB" id="10250354at2759"/>
<evidence type="ECO:0000256" key="3">
    <source>
        <dbReference type="ARBA" id="ARBA00041533"/>
    </source>
</evidence>
<dbReference type="InterPro" id="IPR018253">
    <property type="entry name" value="DnaJ_domain_CS"/>
</dbReference>
<dbReference type="InterPro" id="IPR036869">
    <property type="entry name" value="J_dom_sf"/>
</dbReference>
<dbReference type="GO" id="GO:0005783">
    <property type="term" value="C:endoplasmic reticulum"/>
    <property type="evidence" value="ECO:0007669"/>
    <property type="project" value="TreeGrafter"/>
</dbReference>
<dbReference type="Proteomes" id="UP000822476">
    <property type="component" value="Unassembled WGS sequence"/>
</dbReference>
<keyword evidence="9" id="KW-1185">Reference proteome</keyword>
<evidence type="ECO:0000256" key="4">
    <source>
        <dbReference type="ARBA" id="ARBA00045428"/>
    </source>
</evidence>
<dbReference type="Pfam" id="PF00226">
    <property type="entry name" value="DnaJ"/>
    <property type="match status" value="1"/>
</dbReference>
<dbReference type="PANTHER" id="PTHR44360:SF1">
    <property type="entry name" value="DNAJ HOMOLOG SUBFAMILY B MEMBER 9"/>
    <property type="match status" value="1"/>
</dbReference>
<feature type="transmembrane region" description="Helical" evidence="6">
    <location>
        <begin position="18"/>
        <end position="37"/>
    </location>
</feature>
<evidence type="ECO:0000256" key="2">
    <source>
        <dbReference type="ARBA" id="ARBA00040158"/>
    </source>
</evidence>
<name>A0A8S9YUZ5_9TREM</name>
<comment type="function">
    <text evidence="4">Co-chaperone for Hsp70 protein HSPA5/BiP that acts as a key repressor of the ERN1/IRE1-mediated unfolded protein response (UPR). J domain-containing co-chaperones stimulate the ATPase activity of Hsp70 proteins and are required for efficient substrate recognition by Hsp70 proteins. In the unstressed endoplasmic reticulum, interacts with the luminal region of ERN1/IRE1 and selectively recruits HSPA5/BiP: HSPA5/BiP disrupts the dimerization of the active ERN1/IRE1 luminal region, thereby inactivating ERN1/IRE1. Also involved in endoplasmic reticulum-associated degradation (ERAD) of misfolded proteins. Required for survival of B-cell progenitors and normal antibody production.</text>
</comment>
<comment type="subunit">
    <text evidence="5">Interacts with HSPA5/BiP; interaction is direct. Interacts with ERN1/IRE1 (via the luminal region). Interacts with DERL1.</text>
</comment>